<evidence type="ECO:0000313" key="3">
    <source>
        <dbReference type="Proteomes" id="UP000283672"/>
    </source>
</evidence>
<name>A0AA92U8R5_9BACT</name>
<sequence>MNSRQIEQIAVNAVKDIFLQSEIFNPCIPDNDREPIWDGFIYIQNKNQTTIRIATQVKGKTAKKISKTPSYPIRISDLNAYKRDGGVIFFVVFITEEGNFVYHAKLAPIDIERYIKNAKGGVKVSVKLFTFSTNTLTIENDLRDFYRDCKKQTSFVGKKVLSLEEATKSKYKITITVSGCDSKEEAIQKMISKPVYLYAEIGDNTVHTEYPIGDHPFSLYAGSHFMEDVSINGKVYYNDYLMYLDGATTFVNIGNFLTIEISQIDNSYVVNKLKFESKNFKIDTHIHELEFLRDLIKYKILSYGKNKVQLKDISKTEIKKVEQEYKIWHRAKMLFNLTQIADNVDFNLFSDEDAACIDLLGKAIVDAKPIVQDHDLDTITTATFGKYTLLLLTQKMPNGKYKIQEFFQGIDKLVFAYESSNGNKLATSPFTFIFQRDDFTKITNIDYSKLIPSYEFAALYNSDIFNRATNDMLMALLAYDAQVQKNFKLLESMEELSNWILNNASNHKISHIINKFQIIKRKRNFTTDEKEMLMEVLNFPEINFDEQTAIHLLLDNKTMAECYFKKMETVQQNFFKSLPISFFMK</sequence>
<reference evidence="3 4" key="1">
    <citation type="submission" date="2018-08" db="EMBL/GenBank/DDBJ databases">
        <title>A genome reference for cultivated species of the human gut microbiota.</title>
        <authorList>
            <person name="Zou Y."/>
            <person name="Xue W."/>
            <person name="Luo G."/>
        </authorList>
    </citation>
    <scope>NUCLEOTIDE SEQUENCE [LARGE SCALE GENOMIC DNA]</scope>
    <source>
        <strain evidence="1 4">AF10-17</strain>
        <strain evidence="2 3">AF38-11</strain>
    </source>
</reference>
<dbReference type="Proteomes" id="UP000285776">
    <property type="component" value="Unassembled WGS sequence"/>
</dbReference>
<evidence type="ECO:0000313" key="4">
    <source>
        <dbReference type="Proteomes" id="UP000285776"/>
    </source>
</evidence>
<proteinExistence type="predicted"/>
<dbReference type="RefSeq" id="WP_118155211.1">
    <property type="nucleotide sequence ID" value="NZ_QROP01000037.1"/>
</dbReference>
<dbReference type="EMBL" id="QSAV01000067">
    <property type="protein sequence ID" value="RGW74840.1"/>
    <property type="molecule type" value="Genomic_DNA"/>
</dbReference>
<protein>
    <recommendedName>
        <fullName evidence="5">DUF4365 domain-containing protein</fullName>
    </recommendedName>
</protein>
<gene>
    <name evidence="2" type="ORF">DW026_11960</name>
    <name evidence="1" type="ORF">DWV53_14190</name>
</gene>
<accession>A0AA92U8R5</accession>
<comment type="caution">
    <text evidence="1">The sequence shown here is derived from an EMBL/GenBank/DDBJ whole genome shotgun (WGS) entry which is preliminary data.</text>
</comment>
<dbReference type="EMBL" id="QROP01000037">
    <property type="protein sequence ID" value="RHL35078.1"/>
    <property type="molecule type" value="Genomic_DNA"/>
</dbReference>
<evidence type="ECO:0000313" key="2">
    <source>
        <dbReference type="EMBL" id="RHL35078.1"/>
    </source>
</evidence>
<dbReference type="AlphaFoldDB" id="A0AA92U8R5"/>
<organism evidence="1 4">
    <name type="scientific">Segatella copri</name>
    <dbReference type="NCBI Taxonomy" id="165179"/>
    <lineage>
        <taxon>Bacteria</taxon>
        <taxon>Pseudomonadati</taxon>
        <taxon>Bacteroidota</taxon>
        <taxon>Bacteroidia</taxon>
        <taxon>Bacteroidales</taxon>
        <taxon>Prevotellaceae</taxon>
        <taxon>Segatella</taxon>
    </lineage>
</organism>
<dbReference type="Proteomes" id="UP000283672">
    <property type="component" value="Unassembled WGS sequence"/>
</dbReference>
<evidence type="ECO:0008006" key="5">
    <source>
        <dbReference type="Google" id="ProtNLM"/>
    </source>
</evidence>
<evidence type="ECO:0000313" key="1">
    <source>
        <dbReference type="EMBL" id="RGW74840.1"/>
    </source>
</evidence>